<dbReference type="PANTHER" id="PTHR44846:SF1">
    <property type="entry name" value="MANNOSYL-D-GLYCERATE TRANSPORT_METABOLISM SYSTEM REPRESSOR MNGR-RELATED"/>
    <property type="match status" value="1"/>
</dbReference>
<dbReference type="InterPro" id="IPR036388">
    <property type="entry name" value="WH-like_DNA-bd_sf"/>
</dbReference>
<sequence length="268" mass="30251">MTTGVTSVRNRILGQPTPFFPNEAPRGGRRPGPVVWKQIEEWLVGELTSGRYPPGTKLPTEPELIAQFGVGRHTLRQAMAMLEANGLVRIEQGRGTFVHDSILHYRLSERSRFTENLQRLGREPRYALRSVEECEATEEVSNFLRIGQDAPVFRLNVDSLSGEVIIANSDLYFCRKRLPQAASVFRELKSISAIYAQAGVHEYKRGGTKIRSRLPTNDEARRLNQPKSRPILVTKKTDVALDGTVLGYSETRWCADRVEFCIEPEGEL</sequence>
<name>A0ABY5QVX7_9HYPH</name>
<dbReference type="InterPro" id="IPR011663">
    <property type="entry name" value="UTRA"/>
</dbReference>
<feature type="region of interest" description="Disordered" evidence="4">
    <location>
        <begin position="1"/>
        <end position="31"/>
    </location>
</feature>
<dbReference type="PANTHER" id="PTHR44846">
    <property type="entry name" value="MANNOSYL-D-GLYCERATE TRANSPORT/METABOLISM SYSTEM REPRESSOR MNGR-RELATED"/>
    <property type="match status" value="1"/>
</dbReference>
<dbReference type="Pfam" id="PF07702">
    <property type="entry name" value="UTRA"/>
    <property type="match status" value="1"/>
</dbReference>
<gene>
    <name evidence="6" type="primary">phnF</name>
    <name evidence="6" type="ORF">IHQ72_32225</name>
</gene>
<dbReference type="CDD" id="cd07377">
    <property type="entry name" value="WHTH_GntR"/>
    <property type="match status" value="1"/>
</dbReference>
<evidence type="ECO:0000256" key="1">
    <source>
        <dbReference type="ARBA" id="ARBA00023015"/>
    </source>
</evidence>
<keyword evidence="1" id="KW-0805">Transcription regulation</keyword>
<keyword evidence="7" id="KW-1185">Reference proteome</keyword>
<evidence type="ECO:0000256" key="3">
    <source>
        <dbReference type="ARBA" id="ARBA00023163"/>
    </source>
</evidence>
<dbReference type="PROSITE" id="PS50949">
    <property type="entry name" value="HTH_GNTR"/>
    <property type="match status" value="1"/>
</dbReference>
<dbReference type="SMART" id="SM00866">
    <property type="entry name" value="UTRA"/>
    <property type="match status" value="1"/>
</dbReference>
<dbReference type="InterPro" id="IPR050679">
    <property type="entry name" value="Bact_HTH_transcr_reg"/>
</dbReference>
<organism evidence="6 7">
    <name type="scientific">Mesorhizobium onobrychidis</name>
    <dbReference type="NCBI Taxonomy" id="2775404"/>
    <lineage>
        <taxon>Bacteria</taxon>
        <taxon>Pseudomonadati</taxon>
        <taxon>Pseudomonadota</taxon>
        <taxon>Alphaproteobacteria</taxon>
        <taxon>Hyphomicrobiales</taxon>
        <taxon>Phyllobacteriaceae</taxon>
        <taxon>Mesorhizobium</taxon>
    </lineage>
</organism>
<dbReference type="InterPro" id="IPR036390">
    <property type="entry name" value="WH_DNA-bd_sf"/>
</dbReference>
<dbReference type="InterPro" id="IPR000524">
    <property type="entry name" value="Tscrpt_reg_HTH_GntR"/>
</dbReference>
<dbReference type="Gene3D" id="3.40.1410.10">
    <property type="entry name" value="Chorismate lyase-like"/>
    <property type="match status" value="1"/>
</dbReference>
<evidence type="ECO:0000256" key="2">
    <source>
        <dbReference type="ARBA" id="ARBA00023125"/>
    </source>
</evidence>
<dbReference type="Proteomes" id="UP001058098">
    <property type="component" value="Chromosome"/>
</dbReference>
<keyword evidence="2" id="KW-0238">DNA-binding</keyword>
<feature type="domain" description="HTH gntR-type" evidence="5">
    <location>
        <begin position="33"/>
        <end position="101"/>
    </location>
</feature>
<dbReference type="InterPro" id="IPR028978">
    <property type="entry name" value="Chorismate_lyase_/UTRA_dom_sf"/>
</dbReference>
<dbReference type="InterPro" id="IPR012702">
    <property type="entry name" value="CP_lyase_PhnF"/>
</dbReference>
<evidence type="ECO:0000259" key="5">
    <source>
        <dbReference type="PROSITE" id="PS50949"/>
    </source>
</evidence>
<keyword evidence="3" id="KW-0804">Transcription</keyword>
<proteinExistence type="predicted"/>
<dbReference type="SUPFAM" id="SSF64288">
    <property type="entry name" value="Chorismate lyase-like"/>
    <property type="match status" value="1"/>
</dbReference>
<evidence type="ECO:0000313" key="6">
    <source>
        <dbReference type="EMBL" id="UVC15183.1"/>
    </source>
</evidence>
<evidence type="ECO:0000313" key="7">
    <source>
        <dbReference type="Proteomes" id="UP001058098"/>
    </source>
</evidence>
<dbReference type="RefSeq" id="WP_258119850.1">
    <property type="nucleotide sequence ID" value="NZ_CP062229.1"/>
</dbReference>
<dbReference type="SUPFAM" id="SSF46785">
    <property type="entry name" value="Winged helix' DNA-binding domain"/>
    <property type="match status" value="1"/>
</dbReference>
<evidence type="ECO:0000256" key="4">
    <source>
        <dbReference type="SAM" id="MobiDB-lite"/>
    </source>
</evidence>
<dbReference type="NCBIfam" id="TIGR02325">
    <property type="entry name" value="C_P_lyase_phnF"/>
    <property type="match status" value="1"/>
</dbReference>
<dbReference type="Pfam" id="PF00392">
    <property type="entry name" value="GntR"/>
    <property type="match status" value="1"/>
</dbReference>
<dbReference type="SMART" id="SM00345">
    <property type="entry name" value="HTH_GNTR"/>
    <property type="match status" value="1"/>
</dbReference>
<reference evidence="6" key="1">
    <citation type="submission" date="2020-09" db="EMBL/GenBank/DDBJ databases">
        <title>Rhizobia associated with sainfoin plants.</title>
        <authorList>
            <person name="Asharfi S."/>
            <person name="Kuzmanovic N."/>
            <person name="Bunk B."/>
            <person name="Sproeer C."/>
            <person name="Becker M."/>
            <person name="Thuenen T."/>
        </authorList>
    </citation>
    <scope>NUCLEOTIDE SEQUENCE</scope>
    <source>
        <strain evidence="6">OM4</strain>
    </source>
</reference>
<accession>A0ABY5QVX7</accession>
<dbReference type="EMBL" id="CP062229">
    <property type="protein sequence ID" value="UVC15183.1"/>
    <property type="molecule type" value="Genomic_DNA"/>
</dbReference>
<dbReference type="PRINTS" id="PR00035">
    <property type="entry name" value="HTHGNTR"/>
</dbReference>
<dbReference type="Gene3D" id="1.10.10.10">
    <property type="entry name" value="Winged helix-like DNA-binding domain superfamily/Winged helix DNA-binding domain"/>
    <property type="match status" value="1"/>
</dbReference>
<protein>
    <submittedName>
        <fullName evidence="6">Phosphonate metabolism transcriptional regulator PhnF</fullName>
    </submittedName>
</protein>